<evidence type="ECO:0000313" key="2">
    <source>
        <dbReference type="Proteomes" id="UP000001880"/>
    </source>
</evidence>
<evidence type="ECO:0000313" key="1">
    <source>
        <dbReference type="EMBL" id="ACY14246.1"/>
    </source>
</evidence>
<dbReference type="OrthoDB" id="4380123at2"/>
<dbReference type="STRING" id="502025.Hoch_1696"/>
<name>D0LWZ9_HALO1</name>
<evidence type="ECO:0008006" key="3">
    <source>
        <dbReference type="Google" id="ProtNLM"/>
    </source>
</evidence>
<organism evidence="1 2">
    <name type="scientific">Haliangium ochraceum (strain DSM 14365 / JCM 11303 / SMP-2)</name>
    <dbReference type="NCBI Taxonomy" id="502025"/>
    <lineage>
        <taxon>Bacteria</taxon>
        <taxon>Pseudomonadati</taxon>
        <taxon>Myxococcota</taxon>
        <taxon>Polyangia</taxon>
        <taxon>Haliangiales</taxon>
        <taxon>Kofleriaceae</taxon>
        <taxon>Haliangium</taxon>
    </lineage>
</organism>
<dbReference type="Proteomes" id="UP000001880">
    <property type="component" value="Chromosome"/>
</dbReference>
<dbReference type="PANTHER" id="PTHR17985">
    <property type="entry name" value="SER/THR-RICH PROTEIN T10 IN DGCR REGION"/>
    <property type="match status" value="1"/>
</dbReference>
<reference evidence="1 2" key="1">
    <citation type="journal article" date="2010" name="Stand. Genomic Sci.">
        <title>Complete genome sequence of Haliangium ochraceum type strain (SMP-2).</title>
        <authorList>
            <consortium name="US DOE Joint Genome Institute (JGI-PGF)"/>
            <person name="Ivanova N."/>
            <person name="Daum C."/>
            <person name="Lang E."/>
            <person name="Abt B."/>
            <person name="Kopitz M."/>
            <person name="Saunders E."/>
            <person name="Lapidus A."/>
            <person name="Lucas S."/>
            <person name="Glavina Del Rio T."/>
            <person name="Nolan M."/>
            <person name="Tice H."/>
            <person name="Copeland A."/>
            <person name="Cheng J.F."/>
            <person name="Chen F."/>
            <person name="Bruce D."/>
            <person name="Goodwin L."/>
            <person name="Pitluck S."/>
            <person name="Mavromatis K."/>
            <person name="Pati A."/>
            <person name="Mikhailova N."/>
            <person name="Chen A."/>
            <person name="Palaniappan K."/>
            <person name="Land M."/>
            <person name="Hauser L."/>
            <person name="Chang Y.J."/>
            <person name="Jeffries C.D."/>
            <person name="Detter J.C."/>
            <person name="Brettin T."/>
            <person name="Rohde M."/>
            <person name="Goker M."/>
            <person name="Bristow J."/>
            <person name="Markowitz V."/>
            <person name="Eisen J.A."/>
            <person name="Hugenholtz P."/>
            <person name="Kyrpides N.C."/>
            <person name="Klenk H.P."/>
        </authorList>
    </citation>
    <scope>NUCLEOTIDE SEQUENCE [LARGE SCALE GENOMIC DNA]</scope>
    <source>
        <strain evidence="2">DSM 14365 / CIP 107738 / JCM 11303 / AJ 13395 / SMP-2</strain>
    </source>
</reference>
<dbReference type="EMBL" id="CP001804">
    <property type="protein sequence ID" value="ACY14246.1"/>
    <property type="molecule type" value="Genomic_DNA"/>
</dbReference>
<dbReference type="eggNOG" id="COG3332">
    <property type="taxonomic scope" value="Bacteria"/>
</dbReference>
<dbReference type="KEGG" id="hoh:Hoch_1696"/>
<dbReference type="PANTHER" id="PTHR17985:SF8">
    <property type="entry name" value="TRANSPORT AND GOLGI ORGANIZATION PROTEIN 2 HOMOLOG"/>
    <property type="match status" value="1"/>
</dbReference>
<dbReference type="InterPro" id="IPR008551">
    <property type="entry name" value="TANGO2"/>
</dbReference>
<dbReference type="AlphaFoldDB" id="D0LWZ9"/>
<dbReference type="Pfam" id="PF05742">
    <property type="entry name" value="TANGO2"/>
    <property type="match status" value="1"/>
</dbReference>
<sequence length="267" mass="28758">MCTLLFGFRSSAAYPLIIAANRDEHYARPTRRAGFWDDAPEVLAGRDLEAGGTWMGVTRAGRWAALTNIHEPGVAHEDALSRGELVSGFLRNDDEPGAYLAALEAREHRYRGFNLVIGTREQVWYVSNRSGPARAVDAGVHGVSNALLDTPWPKVVRGRRLLAEAAEAAARDRDTPALLRSLHELLADRDFDVAAALRRAGIDGDADPEAWKRASLFLDTPGYGTCSSTAVVVDAQGRVTFSERTSNPLALASGAAPESVHSLTLAA</sequence>
<dbReference type="RefSeq" id="WP_012826854.1">
    <property type="nucleotide sequence ID" value="NC_013440.1"/>
</dbReference>
<accession>D0LWZ9</accession>
<keyword evidence="2" id="KW-1185">Reference proteome</keyword>
<proteinExistence type="predicted"/>
<protein>
    <recommendedName>
        <fullName evidence="3">NRDE family protein</fullName>
    </recommendedName>
</protein>
<gene>
    <name evidence="1" type="ordered locus">Hoch_1696</name>
</gene>
<dbReference type="HOGENOM" id="CLU_047037_1_1_7"/>